<dbReference type="PANTHER" id="PTHR11358">
    <property type="entry name" value="ARGINASE/AGMATINASE"/>
    <property type="match status" value="1"/>
</dbReference>
<evidence type="ECO:0000256" key="2">
    <source>
        <dbReference type="ARBA" id="ARBA00022723"/>
    </source>
</evidence>
<dbReference type="NCBIfam" id="TIGR01230">
    <property type="entry name" value="agmatinase"/>
    <property type="match status" value="1"/>
</dbReference>
<feature type="binding site" evidence="4">
    <location>
        <position position="102"/>
    </location>
    <ligand>
        <name>Mn(2+)</name>
        <dbReference type="ChEBI" id="CHEBI:29035"/>
        <label>1</label>
    </ligand>
</feature>
<evidence type="ECO:0000256" key="3">
    <source>
        <dbReference type="ARBA" id="ARBA00022801"/>
    </source>
</evidence>
<dbReference type="GO" id="GO:0046872">
    <property type="term" value="F:metal ion binding"/>
    <property type="evidence" value="ECO:0007669"/>
    <property type="project" value="UniProtKB-KW"/>
</dbReference>
<dbReference type="CDD" id="cd11593">
    <property type="entry name" value="Agmatinase-like_2"/>
    <property type="match status" value="1"/>
</dbReference>
<gene>
    <name evidence="6" type="primary">speB</name>
    <name evidence="6" type="ORF">ENF18_06875</name>
</gene>
<keyword evidence="4" id="KW-0464">Manganese</keyword>
<dbReference type="PANTHER" id="PTHR11358:SF26">
    <property type="entry name" value="GUANIDINO ACID HYDROLASE, MITOCHONDRIAL"/>
    <property type="match status" value="1"/>
</dbReference>
<dbReference type="InterPro" id="IPR006035">
    <property type="entry name" value="Ureohydrolase"/>
</dbReference>
<evidence type="ECO:0000256" key="4">
    <source>
        <dbReference type="PIRSR" id="PIRSR036979-1"/>
    </source>
</evidence>
<feature type="binding site" evidence="4">
    <location>
        <position position="125"/>
    </location>
    <ligand>
        <name>Mn(2+)</name>
        <dbReference type="ChEBI" id="CHEBI:29035"/>
        <label>1</label>
    </ligand>
</feature>
<dbReference type="AlphaFoldDB" id="A0A7C0ZDK3"/>
<dbReference type="Gene3D" id="3.40.800.10">
    <property type="entry name" value="Ureohydrolase domain"/>
    <property type="match status" value="1"/>
</dbReference>
<comment type="caution">
    <text evidence="6">The sequence shown here is derived from an EMBL/GenBank/DDBJ whole genome shotgun (WGS) entry which is preliminary data.</text>
</comment>
<name>A0A7C0ZDK3_UNCW3</name>
<sequence>MNTFIDTSTGYKDSDFVIFPVAYDSTSSLIPGARFGPGALLSASRGLEYYDMDMGERITHRIYTMPEDEPPLEPEKMVEWVENKVDKILKDNKFPILLGGEHTITLGVVNPILERYREPVILVFDAHYDLRDEYGGFRVSHATVMRRVSEKMLVYFYGQRVASQEELIYLRGKKSLFTGLDGLKGRKVYVSVDLDVLDPSVCPSVSNPEPGGLSFDGLLNVLKNVFDLNDVIGFDIVELQPVNNPFYGSYTAAVLLKKMIMMKQGRLNG</sequence>
<feature type="binding site" evidence="4">
    <location>
        <position position="193"/>
    </location>
    <ligand>
        <name>Mn(2+)</name>
        <dbReference type="ChEBI" id="CHEBI:29035"/>
        <label>1</label>
    </ligand>
</feature>
<proteinExistence type="inferred from homology"/>
<organism evidence="6">
    <name type="scientific">candidate division WOR-3 bacterium</name>
    <dbReference type="NCBI Taxonomy" id="2052148"/>
    <lineage>
        <taxon>Bacteria</taxon>
        <taxon>Bacteria division WOR-3</taxon>
    </lineage>
</organism>
<dbReference type="PROSITE" id="PS51409">
    <property type="entry name" value="ARGINASE_2"/>
    <property type="match status" value="1"/>
</dbReference>
<dbReference type="InterPro" id="IPR005925">
    <property type="entry name" value="Agmatinase-rel"/>
</dbReference>
<dbReference type="EMBL" id="DQWE01000326">
    <property type="protein sequence ID" value="HDI83494.1"/>
    <property type="molecule type" value="Genomic_DNA"/>
</dbReference>
<feature type="binding site" evidence="4">
    <location>
        <position position="127"/>
    </location>
    <ligand>
        <name>Mn(2+)</name>
        <dbReference type="ChEBI" id="CHEBI:29035"/>
        <label>1</label>
    </ligand>
</feature>
<protein>
    <submittedName>
        <fullName evidence="6">Agmatinase</fullName>
        <ecNumber evidence="6">3.5.3.11</ecNumber>
    </submittedName>
</protein>
<reference evidence="6" key="1">
    <citation type="journal article" date="2020" name="mSystems">
        <title>Genome- and Community-Level Interaction Insights into Carbon Utilization and Element Cycling Functions of Hydrothermarchaeota in Hydrothermal Sediment.</title>
        <authorList>
            <person name="Zhou Z."/>
            <person name="Liu Y."/>
            <person name="Xu W."/>
            <person name="Pan J."/>
            <person name="Luo Z.H."/>
            <person name="Li M."/>
        </authorList>
    </citation>
    <scope>NUCLEOTIDE SEQUENCE [LARGE SCALE GENOMIC DNA]</scope>
    <source>
        <strain evidence="6">HyVt-102</strain>
    </source>
</reference>
<dbReference type="EC" id="3.5.3.11" evidence="6"/>
<dbReference type="Proteomes" id="UP000885847">
    <property type="component" value="Unassembled WGS sequence"/>
</dbReference>
<feature type="binding site" evidence="4">
    <location>
        <position position="129"/>
    </location>
    <ligand>
        <name>Mn(2+)</name>
        <dbReference type="ChEBI" id="CHEBI:29035"/>
        <label>1</label>
    </ligand>
</feature>
<keyword evidence="3 5" id="KW-0378">Hydrolase</keyword>
<evidence type="ECO:0000256" key="1">
    <source>
        <dbReference type="ARBA" id="ARBA00009227"/>
    </source>
</evidence>
<evidence type="ECO:0000256" key="5">
    <source>
        <dbReference type="RuleBase" id="RU003684"/>
    </source>
</evidence>
<comment type="cofactor">
    <cofactor evidence="4">
        <name>Mn(2+)</name>
        <dbReference type="ChEBI" id="CHEBI:29035"/>
    </cofactor>
    <text evidence="4">Binds 2 manganese ions per subunit.</text>
</comment>
<accession>A0A7C0ZDK3</accession>
<evidence type="ECO:0000313" key="6">
    <source>
        <dbReference type="EMBL" id="HDI83494.1"/>
    </source>
</evidence>
<keyword evidence="2 4" id="KW-0479">Metal-binding</keyword>
<comment type="similarity">
    <text evidence="1">Belongs to the arginase family. Agmatinase subfamily.</text>
</comment>
<dbReference type="GO" id="GO:0008783">
    <property type="term" value="F:agmatinase activity"/>
    <property type="evidence" value="ECO:0007669"/>
    <property type="project" value="UniProtKB-EC"/>
</dbReference>
<dbReference type="GO" id="GO:0033389">
    <property type="term" value="P:putrescine biosynthetic process from arginine, via agmatine"/>
    <property type="evidence" value="ECO:0007669"/>
    <property type="project" value="TreeGrafter"/>
</dbReference>
<dbReference type="PIRSF" id="PIRSF036979">
    <property type="entry name" value="Arginase"/>
    <property type="match status" value="1"/>
</dbReference>
<feature type="binding site" evidence="4">
    <location>
        <position position="195"/>
    </location>
    <ligand>
        <name>Mn(2+)</name>
        <dbReference type="ChEBI" id="CHEBI:29035"/>
        <label>1</label>
    </ligand>
</feature>
<dbReference type="InterPro" id="IPR023696">
    <property type="entry name" value="Ureohydrolase_dom_sf"/>
</dbReference>
<dbReference type="Pfam" id="PF00491">
    <property type="entry name" value="Arginase"/>
    <property type="match status" value="2"/>
</dbReference>
<dbReference type="PROSITE" id="PS01053">
    <property type="entry name" value="ARGINASE_1"/>
    <property type="match status" value="1"/>
</dbReference>
<dbReference type="InterPro" id="IPR020855">
    <property type="entry name" value="Ureohydrolase_Mn_BS"/>
</dbReference>
<dbReference type="SUPFAM" id="SSF52768">
    <property type="entry name" value="Arginase/deacetylase"/>
    <property type="match status" value="1"/>
</dbReference>